<name>A0A7J3ZIS3_9CREN</name>
<dbReference type="CDD" id="cd04301">
    <property type="entry name" value="NAT_SF"/>
    <property type="match status" value="1"/>
</dbReference>
<dbReference type="GO" id="GO:0005737">
    <property type="term" value="C:cytoplasm"/>
    <property type="evidence" value="ECO:0007669"/>
    <property type="project" value="UniProtKB-SubCell"/>
</dbReference>
<dbReference type="Pfam" id="PF05127">
    <property type="entry name" value="NAT10_TcmA_helicase"/>
    <property type="match status" value="1"/>
</dbReference>
<comment type="caution">
    <text evidence="13">Lacks conserved residue(s) required for the propagation of feature annotation.</text>
</comment>
<comment type="catalytic activity">
    <reaction evidence="12">
        <text>a cytidine in mRNA + acetyl-CoA + ATP + H2O = an N(4)-acetylcytidine in mRNA + ADP + phosphate + CoA + H(+)</text>
        <dbReference type="Rhea" id="RHEA:58480"/>
        <dbReference type="Rhea" id="RHEA-COMP:15145"/>
        <dbReference type="Rhea" id="RHEA-COMP:15146"/>
        <dbReference type="ChEBI" id="CHEBI:15377"/>
        <dbReference type="ChEBI" id="CHEBI:15378"/>
        <dbReference type="ChEBI" id="CHEBI:30616"/>
        <dbReference type="ChEBI" id="CHEBI:43474"/>
        <dbReference type="ChEBI" id="CHEBI:57287"/>
        <dbReference type="ChEBI" id="CHEBI:57288"/>
        <dbReference type="ChEBI" id="CHEBI:74900"/>
        <dbReference type="ChEBI" id="CHEBI:82748"/>
        <dbReference type="ChEBI" id="CHEBI:456216"/>
    </reaction>
</comment>
<keyword evidence="7 13" id="KW-0067">ATP-binding</keyword>
<dbReference type="InterPro" id="IPR000182">
    <property type="entry name" value="GNAT_dom"/>
</dbReference>
<dbReference type="PANTHER" id="PTHR10925">
    <property type="entry name" value="N-ACETYLTRANSFERASE 10"/>
    <property type="match status" value="1"/>
</dbReference>
<evidence type="ECO:0000256" key="9">
    <source>
        <dbReference type="ARBA" id="ARBA00023315"/>
    </source>
</evidence>
<feature type="domain" description="Possible tRNA binding" evidence="17">
    <location>
        <begin position="690"/>
        <end position="771"/>
    </location>
</feature>
<dbReference type="Pfam" id="PF13725">
    <property type="entry name" value="tRNA_bind_2"/>
    <property type="match status" value="1"/>
</dbReference>
<evidence type="ECO:0000256" key="3">
    <source>
        <dbReference type="ARBA" id="ARBA00022555"/>
    </source>
</evidence>
<dbReference type="EMBL" id="DRZC01000016">
    <property type="protein sequence ID" value="HHQ80026.1"/>
    <property type="molecule type" value="Genomic_DNA"/>
</dbReference>
<dbReference type="GO" id="GO:0051391">
    <property type="term" value="P:tRNA acetylation"/>
    <property type="evidence" value="ECO:0007669"/>
    <property type="project" value="UniProtKB-UniRule"/>
</dbReference>
<comment type="similarity">
    <text evidence="13">Belongs to the TmcA family.</text>
</comment>
<evidence type="ECO:0000256" key="10">
    <source>
        <dbReference type="ARBA" id="ARBA00049883"/>
    </source>
</evidence>
<dbReference type="Pfam" id="PF13718">
    <property type="entry name" value="GNAT_acetyltr_2"/>
    <property type="match status" value="2"/>
</dbReference>
<evidence type="ECO:0000256" key="12">
    <source>
        <dbReference type="ARBA" id="ARBA00049914"/>
    </source>
</evidence>
<dbReference type="SUPFAM" id="SSF52540">
    <property type="entry name" value="P-loop containing nucleoside triphosphate hydrolases"/>
    <property type="match status" value="1"/>
</dbReference>
<dbReference type="AlphaFoldDB" id="A0A7J3ZIS3"/>
<keyword evidence="8 13" id="KW-0694">RNA-binding</keyword>
<feature type="binding site" evidence="13">
    <location>
        <position position="415"/>
    </location>
    <ligand>
        <name>ATP</name>
        <dbReference type="ChEBI" id="CHEBI:30616"/>
    </ligand>
</feature>
<dbReference type="GO" id="GO:0005524">
    <property type="term" value="F:ATP binding"/>
    <property type="evidence" value="ECO:0007669"/>
    <property type="project" value="UniProtKB-UniRule"/>
</dbReference>
<evidence type="ECO:0000256" key="2">
    <source>
        <dbReference type="ARBA" id="ARBA00022552"/>
    </source>
</evidence>
<accession>A0A7J3ZIS3</accession>
<evidence type="ECO:0000256" key="4">
    <source>
        <dbReference type="ARBA" id="ARBA00022679"/>
    </source>
</evidence>
<dbReference type="GO" id="GO:1990883">
    <property type="term" value="F:18S rRNA cytidine N-acetyltransferase activity"/>
    <property type="evidence" value="ECO:0007669"/>
    <property type="project" value="TreeGrafter"/>
</dbReference>
<feature type="binding site" evidence="13">
    <location>
        <begin position="566"/>
        <end position="568"/>
    </location>
    <ligand>
        <name>acetyl-CoA</name>
        <dbReference type="ChEBI" id="CHEBI:57288"/>
    </ligand>
</feature>
<dbReference type="Gene3D" id="3.40.50.11040">
    <property type="match status" value="1"/>
</dbReference>
<keyword evidence="1 13" id="KW-0963">Cytoplasm</keyword>
<comment type="catalytic activity">
    <reaction evidence="10">
        <text>a cytidine in tRNA + acetyl-CoA + ATP + H2O = an N(4)-acetylcytidine in tRNA + ADP + phosphate + CoA + H(+)</text>
        <dbReference type="Rhea" id="RHEA:53876"/>
        <dbReference type="Rhea" id="RHEA-COMP:13670"/>
        <dbReference type="Rhea" id="RHEA-COMP:13671"/>
        <dbReference type="ChEBI" id="CHEBI:15377"/>
        <dbReference type="ChEBI" id="CHEBI:15378"/>
        <dbReference type="ChEBI" id="CHEBI:30616"/>
        <dbReference type="ChEBI" id="CHEBI:43474"/>
        <dbReference type="ChEBI" id="CHEBI:57287"/>
        <dbReference type="ChEBI" id="CHEBI:57288"/>
        <dbReference type="ChEBI" id="CHEBI:74900"/>
        <dbReference type="ChEBI" id="CHEBI:82748"/>
        <dbReference type="ChEBI" id="CHEBI:456216"/>
    </reaction>
</comment>
<comment type="caution">
    <text evidence="18">The sequence shown here is derived from an EMBL/GenBank/DDBJ whole genome shotgun (WGS) entry which is preliminary data.</text>
</comment>
<protein>
    <recommendedName>
        <fullName evidence="13">tRNA(Met) cytidine acetyltransferase TmcA</fullName>
        <ecNumber evidence="13">2.3.1.193</ecNumber>
    </recommendedName>
</protein>
<dbReference type="InterPro" id="IPR016181">
    <property type="entry name" value="Acyl_CoA_acyltransferase"/>
</dbReference>
<comment type="catalytic activity">
    <reaction evidence="13">
        <text>cytidine(34) in elongator tRNA(Met) + acetyl-CoA + ATP + H2O = N(4)-acetylcytidine(34) in elongator tRNA(Met) + ADP + phosphate + CoA + H(+)</text>
        <dbReference type="Rhea" id="RHEA:43788"/>
        <dbReference type="Rhea" id="RHEA-COMP:10693"/>
        <dbReference type="Rhea" id="RHEA-COMP:10694"/>
        <dbReference type="ChEBI" id="CHEBI:15377"/>
        <dbReference type="ChEBI" id="CHEBI:15378"/>
        <dbReference type="ChEBI" id="CHEBI:30616"/>
        <dbReference type="ChEBI" id="CHEBI:43474"/>
        <dbReference type="ChEBI" id="CHEBI:57287"/>
        <dbReference type="ChEBI" id="CHEBI:57288"/>
        <dbReference type="ChEBI" id="CHEBI:74900"/>
        <dbReference type="ChEBI" id="CHEBI:82748"/>
        <dbReference type="ChEBI" id="CHEBI:456216"/>
        <dbReference type="EC" id="2.3.1.193"/>
    </reaction>
</comment>
<gene>
    <name evidence="13" type="primary">tmcA</name>
    <name evidence="18" type="ORF">ENM78_00965</name>
</gene>
<evidence type="ECO:0000256" key="6">
    <source>
        <dbReference type="ARBA" id="ARBA00022741"/>
    </source>
</evidence>
<dbReference type="InterPro" id="IPR032672">
    <property type="entry name" value="TmcA/NAT10/Kre33"/>
</dbReference>
<dbReference type="HAMAP" id="MF_01886">
    <property type="entry name" value="tRNA_acetyltr_TmcA"/>
    <property type="match status" value="1"/>
</dbReference>
<evidence type="ECO:0000259" key="14">
    <source>
        <dbReference type="Pfam" id="PF05127"/>
    </source>
</evidence>
<evidence type="ECO:0000256" key="5">
    <source>
        <dbReference type="ARBA" id="ARBA00022694"/>
    </source>
</evidence>
<dbReference type="InterPro" id="IPR027417">
    <property type="entry name" value="P-loop_NTPase"/>
</dbReference>
<comment type="function">
    <text evidence="13">Catalyzes the formation of N(4)-acetylcytidine (ac(4)C) at the wobble position of tRNA(Met), by using acetyl-CoA as an acetyl donor and ATP (or GTP).</text>
</comment>
<comment type="catalytic activity">
    <reaction evidence="11">
        <text>a cytidine in RNA + acetyl-CoA + ATP + H2O = an N(4)-acetylcytidine in RNA + ADP + phosphate + CoA + H(+)</text>
        <dbReference type="Rhea" id="RHEA:82211"/>
        <dbReference type="Rhea" id="RHEA-COMP:15704"/>
        <dbReference type="Rhea" id="RHEA-COMP:19834"/>
        <dbReference type="ChEBI" id="CHEBI:15377"/>
        <dbReference type="ChEBI" id="CHEBI:15378"/>
        <dbReference type="ChEBI" id="CHEBI:30616"/>
        <dbReference type="ChEBI" id="CHEBI:43474"/>
        <dbReference type="ChEBI" id="CHEBI:57287"/>
        <dbReference type="ChEBI" id="CHEBI:57288"/>
        <dbReference type="ChEBI" id="CHEBI:74900"/>
        <dbReference type="ChEBI" id="CHEBI:82748"/>
        <dbReference type="ChEBI" id="CHEBI:456216"/>
    </reaction>
</comment>
<evidence type="ECO:0000256" key="1">
    <source>
        <dbReference type="ARBA" id="ARBA00022490"/>
    </source>
</evidence>
<evidence type="ECO:0000256" key="8">
    <source>
        <dbReference type="ARBA" id="ARBA00022884"/>
    </source>
</evidence>
<evidence type="ECO:0000256" key="13">
    <source>
        <dbReference type="HAMAP-Rule" id="MF_01886"/>
    </source>
</evidence>
<keyword evidence="5 13" id="KW-0819">tRNA processing</keyword>
<evidence type="ECO:0000259" key="17">
    <source>
        <dbReference type="Pfam" id="PF13725"/>
    </source>
</evidence>
<comment type="subcellular location">
    <subcellularLocation>
        <location evidence="13">Cytoplasm</location>
    </subcellularLocation>
</comment>
<feature type="domain" description="N-acetyltransferase" evidence="16">
    <location>
        <begin position="588"/>
        <end position="640"/>
    </location>
</feature>
<sequence length="808" mass="91805">MKKLRADMKVAHARRHRRMLVVSGGSAEKQGILAAYAVQRIGKLMGERAEGPIRILYMYHDEFDTSRLRKETFKAYMKAHASKKSLGIERTIDVFEKTDRYLGTTFEILVLDLNDDLKPNDIGRLAEVVRGGGLIVMLVPPWSEWDRKLTIFKQKLLVPGCNEPRHVFISWFKMKLLKSNGIYIYDAGQDKPIKKPVVRKLEQTSREEERWEPRGSVFPEALYEMTLTRDQYEAVKLLETLVPKPRNGKKTVIVITSDRGRGKSCAVGIGLVGIAEALKPYKHKVRILVTAPSPTNVQSLFILAKKAAETIGHKIRMIEREGSIIELTGPHYTIEYWEPIVIPKLKGDVVAVDEASGIHVPQLMRIYDAHDRLVFTATIHGYEGAGRGFSIRFLGALRQDPRADLKTLELKTPIRYGADDPIERWLYDTLLLDAEPAHLDEEDLKAISEGVLRYVRLDPHELFTEEKEELLRQLFGIYVLAHYRNQPDDLGLLADAPHHLIRAVVLPSSKVVCSLQVAVEGGLDSGMVDSLLRGNKMPGNIIPDRLLKHLRIREIGSLRGYRIVRIATHPQIQGRGIGSFAMKKLYEEAREEGMDWIGSGFGVNYQLLKFWVKNSFVPLHMSPDRNPVSGEYTVIVLNPISSTARRIVELGRRVFLRKLLKSLRDVYRDLETDVALLIIKSIGGIDSGELRLSPIDVDRLWIYAFGPMTYEALSDVMYEIAMHYFTSYGKTRISLSEKKEWVLLAKVLQCKPWEQVAKEIGEGETKTMFLLKEVAQEIARVYFGRDYLSEVGLALEGEEGDGQELWRA</sequence>
<dbReference type="GO" id="GO:1904812">
    <property type="term" value="P:rRNA acetylation involved in maturation of SSU-rRNA"/>
    <property type="evidence" value="ECO:0007669"/>
    <property type="project" value="TreeGrafter"/>
</dbReference>
<keyword evidence="3 13" id="KW-0820">tRNA-binding</keyword>
<feature type="domain" description="TcmA/NAT10 helicase" evidence="14">
    <location>
        <begin position="254"/>
        <end position="433"/>
    </location>
</feature>
<evidence type="ECO:0000256" key="7">
    <source>
        <dbReference type="ARBA" id="ARBA00022840"/>
    </source>
</evidence>
<evidence type="ECO:0000259" key="15">
    <source>
        <dbReference type="Pfam" id="PF08351"/>
    </source>
</evidence>
<evidence type="ECO:0000313" key="18">
    <source>
        <dbReference type="EMBL" id="HHQ80026.1"/>
    </source>
</evidence>
<dbReference type="GO" id="GO:0000049">
    <property type="term" value="F:tRNA binding"/>
    <property type="evidence" value="ECO:0007669"/>
    <property type="project" value="UniProtKB-UniRule"/>
</dbReference>
<dbReference type="InterPro" id="IPR027992">
    <property type="entry name" value="tRNA_bind_dom"/>
</dbReference>
<keyword evidence="9 13" id="KW-0012">Acyltransferase</keyword>
<feature type="binding site" evidence="13">
    <location>
        <position position="231"/>
    </location>
    <ligand>
        <name>ATP</name>
        <dbReference type="ChEBI" id="CHEBI:30616"/>
    </ligand>
</feature>
<feature type="domain" description="N-acetyltransferase" evidence="16">
    <location>
        <begin position="473"/>
        <end position="586"/>
    </location>
</feature>
<evidence type="ECO:0000259" key="16">
    <source>
        <dbReference type="Pfam" id="PF13718"/>
    </source>
</evidence>
<keyword evidence="2" id="KW-0698">rRNA processing</keyword>
<dbReference type="Pfam" id="PF08351">
    <property type="entry name" value="TmcA_N"/>
    <property type="match status" value="1"/>
</dbReference>
<dbReference type="InterPro" id="IPR007807">
    <property type="entry name" value="TcmA/NAT10_helicase"/>
</dbReference>
<evidence type="ECO:0000256" key="11">
    <source>
        <dbReference type="ARBA" id="ARBA00049889"/>
    </source>
</evidence>
<reference evidence="18" key="1">
    <citation type="journal article" date="2020" name="mSystems">
        <title>Genome- and Community-Level Interaction Insights into Carbon Utilization and Element Cycling Functions of Hydrothermarchaeota in Hydrothermal Sediment.</title>
        <authorList>
            <person name="Zhou Z."/>
            <person name="Liu Y."/>
            <person name="Xu W."/>
            <person name="Pan J."/>
            <person name="Luo Z.H."/>
            <person name="Li M."/>
        </authorList>
    </citation>
    <scope>NUCLEOTIDE SEQUENCE [LARGE SCALE GENOMIC DNA]</scope>
    <source>
        <strain evidence="18">SpSt-1116</strain>
    </source>
</reference>
<organism evidence="18">
    <name type="scientific">Fervidicoccus fontis</name>
    <dbReference type="NCBI Taxonomy" id="683846"/>
    <lineage>
        <taxon>Archaea</taxon>
        <taxon>Thermoproteota</taxon>
        <taxon>Thermoprotei</taxon>
        <taxon>Fervidicoccales</taxon>
        <taxon>Fervidicoccaceae</taxon>
        <taxon>Fervidicoccus</taxon>
    </lineage>
</organism>
<dbReference type="Gene3D" id="3.40.50.300">
    <property type="entry name" value="P-loop containing nucleotide triphosphate hydrolases"/>
    <property type="match status" value="1"/>
</dbReference>
<proteinExistence type="inferred from homology"/>
<dbReference type="GO" id="GO:0051392">
    <property type="term" value="F:tRNA cytidine N4-acetyltransferase activity"/>
    <property type="evidence" value="ECO:0007669"/>
    <property type="project" value="UniProtKB-UniRule"/>
</dbReference>
<dbReference type="GO" id="GO:0002101">
    <property type="term" value="P:tRNA wobble cytosine modification"/>
    <property type="evidence" value="ECO:0007669"/>
    <property type="project" value="UniProtKB-UniRule"/>
</dbReference>
<dbReference type="SUPFAM" id="SSF55729">
    <property type="entry name" value="Acyl-CoA N-acyltransferases (Nat)"/>
    <property type="match status" value="1"/>
</dbReference>
<keyword evidence="6 13" id="KW-0547">Nucleotide-binding</keyword>
<dbReference type="Gene3D" id="3.40.630.30">
    <property type="match status" value="1"/>
</dbReference>
<dbReference type="InterPro" id="IPR013562">
    <property type="entry name" value="TmcA/NAT10_N"/>
</dbReference>
<keyword evidence="4 13" id="KW-0808">Transferase</keyword>
<feature type="domain" description="TmcA/NAT10 N-terminal" evidence="15">
    <location>
        <begin position="2"/>
        <end position="187"/>
    </location>
</feature>
<dbReference type="EC" id="2.3.1.193" evidence="13"/>
<dbReference type="InterPro" id="IPR024914">
    <property type="entry name" value="tRNA_acetyltr_TmcA"/>
</dbReference>
<dbReference type="PANTHER" id="PTHR10925:SF5">
    <property type="entry name" value="RNA CYTIDINE ACETYLTRANSFERASE"/>
    <property type="match status" value="1"/>
</dbReference>